<gene>
    <name evidence="4" type="ORF">V7V80_23525</name>
</gene>
<keyword evidence="1 4" id="KW-0808">Transferase</keyword>
<dbReference type="Pfam" id="PF13673">
    <property type="entry name" value="Acetyltransf_10"/>
    <property type="match status" value="1"/>
</dbReference>
<evidence type="ECO:0000256" key="2">
    <source>
        <dbReference type="ARBA" id="ARBA00023315"/>
    </source>
</evidence>
<comment type="caution">
    <text evidence="4">The sequence shown here is derived from an EMBL/GenBank/DDBJ whole genome shotgun (WGS) entry which is preliminary data.</text>
</comment>
<dbReference type="PANTHER" id="PTHR43877">
    <property type="entry name" value="AMINOALKYLPHOSPHONATE N-ACETYLTRANSFERASE-RELATED-RELATED"/>
    <property type="match status" value="1"/>
</dbReference>
<sequence>MSCPIRLANADDAGVISRVVIAALRQSNAADYDAETISRIEASFSTAAILEMLTRRLVFVALIEDEVIATASLDGDVVRSVFVEPQHQGLGVGKQLMAVIEDEAIARGLEVLRVPSSITAERFYARLGFCTVRDAFYGEERTVVMQKTLPAFDPSGGSRFV</sequence>
<keyword evidence="5" id="KW-1185">Reference proteome</keyword>
<feature type="domain" description="N-acetyltransferase" evidence="3">
    <location>
        <begin position="22"/>
        <end position="150"/>
    </location>
</feature>
<dbReference type="PROSITE" id="PS51186">
    <property type="entry name" value="GNAT"/>
    <property type="match status" value="1"/>
</dbReference>
<protein>
    <submittedName>
        <fullName evidence="4">GNAT family N-acetyltransferase</fullName>
        <ecNumber evidence="4">2.3.1.-</ecNumber>
    </submittedName>
</protein>
<keyword evidence="2 4" id="KW-0012">Acyltransferase</keyword>
<reference evidence="4 5" key="1">
    <citation type="submission" date="2024-02" db="EMBL/GenBank/DDBJ databases">
        <title>Identification of pathogenicity and growth-promoting functions of Pseudomonas putida variants.</title>
        <authorList>
            <person name="Sun J."/>
        </authorList>
    </citation>
    <scope>NUCLEOTIDE SEQUENCE [LARGE SCALE GENOMIC DNA]</scope>
    <source>
        <strain evidence="4 5">A04</strain>
    </source>
</reference>
<dbReference type="InterPro" id="IPR000182">
    <property type="entry name" value="GNAT_dom"/>
</dbReference>
<organism evidence="4 5">
    <name type="scientific">Pseudomonas kermanshahensis</name>
    <dbReference type="NCBI Taxonomy" id="2745482"/>
    <lineage>
        <taxon>Bacteria</taxon>
        <taxon>Pseudomonadati</taxon>
        <taxon>Pseudomonadota</taxon>
        <taxon>Gammaproteobacteria</taxon>
        <taxon>Pseudomonadales</taxon>
        <taxon>Pseudomonadaceae</taxon>
        <taxon>Pseudomonas</taxon>
    </lineage>
</organism>
<dbReference type="EC" id="2.3.1.-" evidence="4"/>
<accession>A0ABU8RCQ0</accession>
<name>A0ABU8RCQ0_9PSED</name>
<dbReference type="Proteomes" id="UP001377692">
    <property type="component" value="Unassembled WGS sequence"/>
</dbReference>
<dbReference type="EMBL" id="JBBHLD010000031">
    <property type="protein sequence ID" value="MEJ5907662.1"/>
    <property type="molecule type" value="Genomic_DNA"/>
</dbReference>
<dbReference type="InterPro" id="IPR016181">
    <property type="entry name" value="Acyl_CoA_acyltransferase"/>
</dbReference>
<dbReference type="SUPFAM" id="SSF55729">
    <property type="entry name" value="Acyl-CoA N-acyltransferases (Nat)"/>
    <property type="match status" value="1"/>
</dbReference>
<dbReference type="InterPro" id="IPR050832">
    <property type="entry name" value="Bact_Acetyltransf"/>
</dbReference>
<proteinExistence type="predicted"/>
<dbReference type="GO" id="GO:0016746">
    <property type="term" value="F:acyltransferase activity"/>
    <property type="evidence" value="ECO:0007669"/>
    <property type="project" value="UniProtKB-KW"/>
</dbReference>
<dbReference type="PANTHER" id="PTHR43877:SF1">
    <property type="entry name" value="ACETYLTRANSFERASE"/>
    <property type="match status" value="1"/>
</dbReference>
<dbReference type="CDD" id="cd04301">
    <property type="entry name" value="NAT_SF"/>
    <property type="match status" value="1"/>
</dbReference>
<evidence type="ECO:0000256" key="1">
    <source>
        <dbReference type="ARBA" id="ARBA00022679"/>
    </source>
</evidence>
<dbReference type="Gene3D" id="3.40.630.30">
    <property type="match status" value="1"/>
</dbReference>
<evidence type="ECO:0000313" key="5">
    <source>
        <dbReference type="Proteomes" id="UP001377692"/>
    </source>
</evidence>
<evidence type="ECO:0000259" key="3">
    <source>
        <dbReference type="PROSITE" id="PS51186"/>
    </source>
</evidence>
<dbReference type="RefSeq" id="WP_186679881.1">
    <property type="nucleotide sequence ID" value="NZ_JABWRY020000001.1"/>
</dbReference>
<evidence type="ECO:0000313" key="4">
    <source>
        <dbReference type="EMBL" id="MEJ5907662.1"/>
    </source>
</evidence>